<name>A0A845ANS7_9SPHN</name>
<organism evidence="1 2">
    <name type="scientific">Qipengyuania algicida</name>
    <dbReference type="NCBI Taxonomy" id="1836209"/>
    <lineage>
        <taxon>Bacteria</taxon>
        <taxon>Pseudomonadati</taxon>
        <taxon>Pseudomonadota</taxon>
        <taxon>Alphaproteobacteria</taxon>
        <taxon>Sphingomonadales</taxon>
        <taxon>Erythrobacteraceae</taxon>
        <taxon>Qipengyuania</taxon>
    </lineage>
</organism>
<sequence length="270" mass="30387">MRYIDRTQLILPDGWNARAEAAAQAVADGADPNDFAAVWRELKDGLANLSNDKCWYCEVCIPRSDNAVDHFRPKGRVSDAQNPHSGYKWLAFKQANFRYACTFCNCRRKDVDGGTAGGKADRFPLLDEAARLYAAGPLTAERPALLDPCEIGDWKLLGCMKENGKPCATSNSDQERKRADTSIEIYHLHHEPTCKLRHTAAVQLVSDIDEGKGHFINAQTDPNQEAGFKRVAERILRAINRKSQFSGEMRFLLRGERDVDHPWIEDLLQT</sequence>
<comment type="caution">
    <text evidence="1">The sequence shown here is derived from an EMBL/GenBank/DDBJ whole genome shotgun (WGS) entry which is preliminary data.</text>
</comment>
<keyword evidence="2" id="KW-1185">Reference proteome</keyword>
<dbReference type="AlphaFoldDB" id="A0A845ANS7"/>
<evidence type="ECO:0000313" key="2">
    <source>
        <dbReference type="Proteomes" id="UP000439780"/>
    </source>
</evidence>
<dbReference type="EMBL" id="WTYA01000017">
    <property type="protein sequence ID" value="MXP30156.1"/>
    <property type="molecule type" value="Genomic_DNA"/>
</dbReference>
<dbReference type="Proteomes" id="UP000439780">
    <property type="component" value="Unassembled WGS sequence"/>
</dbReference>
<evidence type="ECO:0000313" key="1">
    <source>
        <dbReference type="EMBL" id="MXP30156.1"/>
    </source>
</evidence>
<protein>
    <recommendedName>
        <fullName evidence="3">TIGR02646 family protein</fullName>
    </recommendedName>
</protein>
<evidence type="ECO:0008006" key="3">
    <source>
        <dbReference type="Google" id="ProtNLM"/>
    </source>
</evidence>
<reference evidence="1 2" key="1">
    <citation type="submission" date="2019-12" db="EMBL/GenBank/DDBJ databases">
        <title>Genomic-based taxomic classification of the family Erythrobacteraceae.</title>
        <authorList>
            <person name="Xu L."/>
        </authorList>
    </citation>
    <scope>NUCLEOTIDE SEQUENCE [LARGE SCALE GENOMIC DNA]</scope>
    <source>
        <strain evidence="1 2">KEMB 9005-328</strain>
    </source>
</reference>
<gene>
    <name evidence="1" type="ORF">GRI58_15205</name>
</gene>
<accession>A0A845ANS7</accession>
<proteinExistence type="predicted"/>
<dbReference type="Gene3D" id="1.10.30.50">
    <property type="match status" value="1"/>
</dbReference>